<evidence type="ECO:0000256" key="9">
    <source>
        <dbReference type="PROSITE-ProRule" id="PRU00277"/>
    </source>
</evidence>
<name>A0A7X6DMJ6_9BACT</name>
<dbReference type="PROSITE" id="PS50059">
    <property type="entry name" value="FKBP_PPIASE"/>
    <property type="match status" value="1"/>
</dbReference>
<dbReference type="EC" id="5.2.1.8" evidence="10"/>
<comment type="caution">
    <text evidence="12">The sequence shown here is derived from an EMBL/GenBank/DDBJ whole genome shotgun (WGS) entry which is preliminary data.</text>
</comment>
<reference evidence="12 13" key="1">
    <citation type="journal article" date="2020" name="Nature">
        <title>Bacterial chemolithoautotrophy via manganese oxidation.</title>
        <authorList>
            <person name="Yu H."/>
            <person name="Leadbetter J.R."/>
        </authorList>
    </citation>
    <scope>NUCLEOTIDE SEQUENCE [LARGE SCALE GENOMIC DNA]</scope>
    <source>
        <strain evidence="12 13">Mn-1</strain>
    </source>
</reference>
<dbReference type="InterPro" id="IPR046357">
    <property type="entry name" value="PPIase_dom_sf"/>
</dbReference>
<evidence type="ECO:0000256" key="5">
    <source>
        <dbReference type="ARBA" id="ARBA00023110"/>
    </source>
</evidence>
<dbReference type="GO" id="GO:0042026">
    <property type="term" value="P:protein refolding"/>
    <property type="evidence" value="ECO:0007669"/>
    <property type="project" value="UniProtKB-ARBA"/>
</dbReference>
<evidence type="ECO:0000313" key="13">
    <source>
        <dbReference type="Proteomes" id="UP000534783"/>
    </source>
</evidence>
<evidence type="ECO:0000256" key="1">
    <source>
        <dbReference type="ARBA" id="ARBA00000971"/>
    </source>
</evidence>
<keyword evidence="13" id="KW-1185">Reference proteome</keyword>
<proteinExistence type="inferred from homology"/>
<evidence type="ECO:0000256" key="7">
    <source>
        <dbReference type="ARBA" id="ARBA00023235"/>
    </source>
</evidence>
<dbReference type="RefSeq" id="WP_168057968.1">
    <property type="nucleotide sequence ID" value="NZ_VTOW01000001.1"/>
</dbReference>
<evidence type="ECO:0000256" key="6">
    <source>
        <dbReference type="ARBA" id="ARBA00023186"/>
    </source>
</evidence>
<comment type="catalytic activity">
    <reaction evidence="1 9 10">
        <text>[protein]-peptidylproline (omega=180) = [protein]-peptidylproline (omega=0)</text>
        <dbReference type="Rhea" id="RHEA:16237"/>
        <dbReference type="Rhea" id="RHEA-COMP:10747"/>
        <dbReference type="Rhea" id="RHEA-COMP:10748"/>
        <dbReference type="ChEBI" id="CHEBI:83833"/>
        <dbReference type="ChEBI" id="CHEBI:83834"/>
        <dbReference type="EC" id="5.2.1.8"/>
    </reaction>
</comment>
<evidence type="ECO:0000256" key="4">
    <source>
        <dbReference type="ARBA" id="ARBA00022490"/>
    </source>
</evidence>
<dbReference type="GO" id="GO:0003755">
    <property type="term" value="F:peptidyl-prolyl cis-trans isomerase activity"/>
    <property type="evidence" value="ECO:0007669"/>
    <property type="project" value="UniProtKB-UniRule"/>
</dbReference>
<evidence type="ECO:0000256" key="2">
    <source>
        <dbReference type="ARBA" id="ARBA00004496"/>
    </source>
</evidence>
<organism evidence="12 13">
    <name type="scientific">Candidatus Manganitrophus noduliformans</name>
    <dbReference type="NCBI Taxonomy" id="2606439"/>
    <lineage>
        <taxon>Bacteria</taxon>
        <taxon>Pseudomonadati</taxon>
        <taxon>Nitrospirota</taxon>
        <taxon>Nitrospiria</taxon>
        <taxon>Candidatus Troglogloeales</taxon>
        <taxon>Candidatus Manganitrophaceae</taxon>
        <taxon>Candidatus Manganitrophus</taxon>
    </lineage>
</organism>
<gene>
    <name evidence="12" type="ORF">MNODULE_02815</name>
</gene>
<evidence type="ECO:0000256" key="8">
    <source>
        <dbReference type="ARBA" id="ARBA00037071"/>
    </source>
</evidence>
<dbReference type="PANTHER" id="PTHR47861">
    <property type="entry name" value="FKBP-TYPE PEPTIDYL-PROLYL CIS-TRANS ISOMERASE SLYD"/>
    <property type="match status" value="1"/>
</dbReference>
<evidence type="ECO:0000259" key="11">
    <source>
        <dbReference type="PROSITE" id="PS50059"/>
    </source>
</evidence>
<dbReference type="Pfam" id="PF00254">
    <property type="entry name" value="FKBP_C"/>
    <property type="match status" value="1"/>
</dbReference>
<dbReference type="GO" id="GO:0005737">
    <property type="term" value="C:cytoplasm"/>
    <property type="evidence" value="ECO:0007669"/>
    <property type="project" value="UniProtKB-SubCell"/>
</dbReference>
<dbReference type="EMBL" id="VTOW01000001">
    <property type="protein sequence ID" value="NKE69678.1"/>
    <property type="molecule type" value="Genomic_DNA"/>
</dbReference>
<accession>A0A7X6DMJ6</accession>
<keyword evidence="5 9" id="KW-0697">Rotamase</keyword>
<comment type="function">
    <text evidence="8">Also involved in hydrogenase metallocenter assembly, probably by participating in the nickel insertion step. This function in hydrogenase biosynthesis requires chaperone activity and the presence of the metal-binding domain, but not PPIase activity.</text>
</comment>
<keyword evidence="7 9" id="KW-0413">Isomerase</keyword>
<sequence>MAQAKRGNAVKVHYVGKFEDGTVFDTSKEREPLPFTIGEGEVIPGFEEAVVGMNPGESKKVVIPAENAYGPRHEEMVLVVDRQNLPEGVDPQVGQQYQIPQSDGQSIVVTVTDASDSSVTLDGNHPLAGRELTFEIELLEVA</sequence>
<comment type="similarity">
    <text evidence="3 10">Belongs to the FKBP-type PPIase family.</text>
</comment>
<evidence type="ECO:0000256" key="10">
    <source>
        <dbReference type="RuleBase" id="RU003915"/>
    </source>
</evidence>
<evidence type="ECO:0000256" key="3">
    <source>
        <dbReference type="ARBA" id="ARBA00006577"/>
    </source>
</evidence>
<feature type="domain" description="PPIase FKBP-type" evidence="11">
    <location>
        <begin position="7"/>
        <end position="86"/>
    </location>
</feature>
<keyword evidence="4" id="KW-0963">Cytoplasm</keyword>
<dbReference type="Gene3D" id="3.10.50.40">
    <property type="match status" value="1"/>
</dbReference>
<dbReference type="AlphaFoldDB" id="A0A7X6DMJ6"/>
<evidence type="ECO:0000313" key="12">
    <source>
        <dbReference type="EMBL" id="NKE69678.1"/>
    </source>
</evidence>
<dbReference type="Proteomes" id="UP000534783">
    <property type="component" value="Unassembled WGS sequence"/>
</dbReference>
<protein>
    <recommendedName>
        <fullName evidence="10">Peptidyl-prolyl cis-trans isomerase</fullName>
        <ecNumber evidence="10">5.2.1.8</ecNumber>
    </recommendedName>
</protein>
<dbReference type="SUPFAM" id="SSF54534">
    <property type="entry name" value="FKBP-like"/>
    <property type="match status" value="1"/>
</dbReference>
<dbReference type="PANTHER" id="PTHR47861:SF3">
    <property type="entry name" value="FKBP-TYPE PEPTIDYL-PROLYL CIS-TRANS ISOMERASE SLYD"/>
    <property type="match status" value="1"/>
</dbReference>
<keyword evidence="6" id="KW-0143">Chaperone</keyword>
<dbReference type="InterPro" id="IPR001179">
    <property type="entry name" value="PPIase_FKBP_dom"/>
</dbReference>
<comment type="subcellular location">
    <subcellularLocation>
        <location evidence="2">Cytoplasm</location>
    </subcellularLocation>
</comment>